<sequence>MPVAPVTIAFTFCFVPATLASLPFYTAPTAIMAQAPNHAQLYRIEVAKKDGTAVKPLRPCM</sequence>
<evidence type="ECO:0000256" key="1">
    <source>
        <dbReference type="SAM" id="SignalP"/>
    </source>
</evidence>
<feature type="signal peptide" evidence="1">
    <location>
        <begin position="1"/>
        <end position="20"/>
    </location>
</feature>
<name>A0ABQ6GLP5_9BACL</name>
<dbReference type="EMBL" id="BSSQ01000016">
    <property type="protein sequence ID" value="GLX69952.1"/>
    <property type="molecule type" value="Genomic_DNA"/>
</dbReference>
<dbReference type="Proteomes" id="UP001157114">
    <property type="component" value="Unassembled WGS sequence"/>
</dbReference>
<keyword evidence="3" id="KW-1185">Reference proteome</keyword>
<proteinExistence type="predicted"/>
<evidence type="ECO:0000313" key="3">
    <source>
        <dbReference type="Proteomes" id="UP001157114"/>
    </source>
</evidence>
<protein>
    <submittedName>
        <fullName evidence="2">Uncharacterized protein</fullName>
    </submittedName>
</protein>
<comment type="caution">
    <text evidence="2">The sequence shown here is derived from an EMBL/GenBank/DDBJ whole genome shotgun (WGS) entry which is preliminary data.</text>
</comment>
<evidence type="ECO:0000313" key="2">
    <source>
        <dbReference type="EMBL" id="GLX69952.1"/>
    </source>
</evidence>
<accession>A0ABQ6GLP5</accession>
<feature type="chain" id="PRO_5045122772" evidence="1">
    <location>
        <begin position="21"/>
        <end position="61"/>
    </location>
</feature>
<reference evidence="2 3" key="1">
    <citation type="submission" date="2023-03" db="EMBL/GenBank/DDBJ databases">
        <title>Draft genome sequence of the bacteria which degrade cell wall of Tricholomamatutake.</title>
        <authorList>
            <person name="Konishi Y."/>
            <person name="Fukuta Y."/>
            <person name="Shirasaka N."/>
        </authorList>
    </citation>
    <scope>NUCLEOTIDE SEQUENCE [LARGE SCALE GENOMIC DNA]</scope>
    <source>
        <strain evidence="3">mu1</strain>
    </source>
</reference>
<gene>
    <name evidence="2" type="ORF">MU1_42980</name>
</gene>
<keyword evidence="1" id="KW-0732">Signal</keyword>
<organism evidence="2 3">
    <name type="scientific">Paenibacillus glycanilyticus</name>
    <dbReference type="NCBI Taxonomy" id="126569"/>
    <lineage>
        <taxon>Bacteria</taxon>
        <taxon>Bacillati</taxon>
        <taxon>Bacillota</taxon>
        <taxon>Bacilli</taxon>
        <taxon>Bacillales</taxon>
        <taxon>Paenibacillaceae</taxon>
        <taxon>Paenibacillus</taxon>
    </lineage>
</organism>